<sequence length="239" mass="26622">MRCGCVGGASGIGLETTRVLTMRGAHVIIAARNIKAANEAKQAILKNNENAKIDVLELDLSSLNSVNAFVHTFKALNLPLNILINNAGVMFCPYQLSQDGIEMHFATNYLGHFHLTNLLLDKMKETATTTGIEGRIVILSSLAHAYTYEQGIRFEKINDKDSYSKKAYGQSKLANILHANELTRRLKEEGVNITVNSVNPGFIMTDLMRHSFVLMSKFMHIYLEKKNINSILSKIECFS</sequence>
<dbReference type="EC" id="1.1.1.330" evidence="1"/>
<organism evidence="1 2">
    <name type="scientific">Helianthus annuus</name>
    <name type="common">Common sunflower</name>
    <dbReference type="NCBI Taxonomy" id="4232"/>
    <lineage>
        <taxon>Eukaryota</taxon>
        <taxon>Viridiplantae</taxon>
        <taxon>Streptophyta</taxon>
        <taxon>Embryophyta</taxon>
        <taxon>Tracheophyta</taxon>
        <taxon>Spermatophyta</taxon>
        <taxon>Magnoliopsida</taxon>
        <taxon>eudicotyledons</taxon>
        <taxon>Gunneridae</taxon>
        <taxon>Pentapetalae</taxon>
        <taxon>asterids</taxon>
        <taxon>campanulids</taxon>
        <taxon>Asterales</taxon>
        <taxon>Asteraceae</taxon>
        <taxon>Asteroideae</taxon>
        <taxon>Heliantheae alliance</taxon>
        <taxon>Heliantheae</taxon>
        <taxon>Helianthus</taxon>
    </lineage>
</organism>
<name>A0A9K3NH66_HELAN</name>
<proteinExistence type="predicted"/>
<evidence type="ECO:0000313" key="2">
    <source>
        <dbReference type="Proteomes" id="UP000215914"/>
    </source>
</evidence>
<dbReference type="PRINTS" id="PR00081">
    <property type="entry name" value="GDHRDH"/>
</dbReference>
<dbReference type="GO" id="GO:0141040">
    <property type="term" value="F:very-long-chain 3-oxoacyl-CoA reductase activity"/>
    <property type="evidence" value="ECO:0007669"/>
    <property type="project" value="UniProtKB-EC"/>
</dbReference>
<dbReference type="PANTHER" id="PTHR48476:SF1">
    <property type="entry name" value="SHORT-CHAIN DEHYDROGENASE TIC 32, CHLOROPLASTIC-LIKE"/>
    <property type="match status" value="1"/>
</dbReference>
<dbReference type="Proteomes" id="UP000215914">
    <property type="component" value="Unassembled WGS sequence"/>
</dbReference>
<reference evidence="1" key="2">
    <citation type="submission" date="2020-06" db="EMBL/GenBank/DDBJ databases">
        <title>Helianthus annuus Genome sequencing and assembly Release 2.</title>
        <authorList>
            <person name="Gouzy J."/>
            <person name="Langlade N."/>
            <person name="Munos S."/>
        </authorList>
    </citation>
    <scope>NUCLEOTIDE SEQUENCE</scope>
    <source>
        <tissue evidence="1">Leaves</tissue>
    </source>
</reference>
<dbReference type="Gramene" id="mRNA:HanXRQr2_Chr07g0303651">
    <property type="protein sequence ID" value="mRNA:HanXRQr2_Chr07g0303651"/>
    <property type="gene ID" value="HanXRQr2_Chr07g0303651"/>
</dbReference>
<accession>A0A9K3NH66</accession>
<dbReference type="Gene3D" id="3.40.50.720">
    <property type="entry name" value="NAD(P)-binding Rossmann-like Domain"/>
    <property type="match status" value="1"/>
</dbReference>
<dbReference type="InterPro" id="IPR055280">
    <property type="entry name" value="TIC32"/>
</dbReference>
<dbReference type="InterPro" id="IPR036291">
    <property type="entry name" value="NAD(P)-bd_dom_sf"/>
</dbReference>
<keyword evidence="1" id="KW-0560">Oxidoreductase</keyword>
<dbReference type="AlphaFoldDB" id="A0A9K3NH66"/>
<gene>
    <name evidence="1" type="ORF">HanXRQr2_Chr07g0303651</name>
</gene>
<keyword evidence="2" id="KW-1185">Reference proteome</keyword>
<dbReference type="EMBL" id="MNCJ02000322">
    <property type="protein sequence ID" value="KAF5799358.1"/>
    <property type="molecule type" value="Genomic_DNA"/>
</dbReference>
<dbReference type="PANTHER" id="PTHR48476">
    <property type="entry name" value="SHORT-CHAIN DEHYDROGENASE TIC 32, CHLOROPLASTIC-LIKE"/>
    <property type="match status" value="1"/>
</dbReference>
<evidence type="ECO:0000313" key="1">
    <source>
        <dbReference type="EMBL" id="KAF5799358.1"/>
    </source>
</evidence>
<dbReference type="Pfam" id="PF00106">
    <property type="entry name" value="adh_short"/>
    <property type="match status" value="1"/>
</dbReference>
<dbReference type="InterPro" id="IPR002347">
    <property type="entry name" value="SDR_fam"/>
</dbReference>
<protein>
    <submittedName>
        <fullName evidence="1">Very-long-chain 3-oxoacyl-CoA reductase</fullName>
        <ecNumber evidence="1">1.1.1.330</ecNumber>
    </submittedName>
</protein>
<reference evidence="1" key="1">
    <citation type="journal article" date="2017" name="Nature">
        <title>The sunflower genome provides insights into oil metabolism, flowering and Asterid evolution.</title>
        <authorList>
            <person name="Badouin H."/>
            <person name="Gouzy J."/>
            <person name="Grassa C.J."/>
            <person name="Murat F."/>
            <person name="Staton S.E."/>
            <person name="Cottret L."/>
            <person name="Lelandais-Briere C."/>
            <person name="Owens G.L."/>
            <person name="Carrere S."/>
            <person name="Mayjonade B."/>
            <person name="Legrand L."/>
            <person name="Gill N."/>
            <person name="Kane N.C."/>
            <person name="Bowers J.E."/>
            <person name="Hubner S."/>
            <person name="Bellec A."/>
            <person name="Berard A."/>
            <person name="Berges H."/>
            <person name="Blanchet N."/>
            <person name="Boniface M.C."/>
            <person name="Brunel D."/>
            <person name="Catrice O."/>
            <person name="Chaidir N."/>
            <person name="Claudel C."/>
            <person name="Donnadieu C."/>
            <person name="Faraut T."/>
            <person name="Fievet G."/>
            <person name="Helmstetter N."/>
            <person name="King M."/>
            <person name="Knapp S.J."/>
            <person name="Lai Z."/>
            <person name="Le Paslier M.C."/>
            <person name="Lippi Y."/>
            <person name="Lorenzon L."/>
            <person name="Mandel J.R."/>
            <person name="Marage G."/>
            <person name="Marchand G."/>
            <person name="Marquand E."/>
            <person name="Bret-Mestries E."/>
            <person name="Morien E."/>
            <person name="Nambeesan S."/>
            <person name="Nguyen T."/>
            <person name="Pegot-Espagnet P."/>
            <person name="Pouilly N."/>
            <person name="Raftis F."/>
            <person name="Sallet E."/>
            <person name="Schiex T."/>
            <person name="Thomas J."/>
            <person name="Vandecasteele C."/>
            <person name="Vares D."/>
            <person name="Vear F."/>
            <person name="Vautrin S."/>
            <person name="Crespi M."/>
            <person name="Mangin B."/>
            <person name="Burke J.M."/>
            <person name="Salse J."/>
            <person name="Munos S."/>
            <person name="Vincourt P."/>
            <person name="Rieseberg L.H."/>
            <person name="Langlade N.B."/>
        </authorList>
    </citation>
    <scope>NUCLEOTIDE SEQUENCE</scope>
    <source>
        <tissue evidence="1">Leaves</tissue>
    </source>
</reference>
<dbReference type="SUPFAM" id="SSF51735">
    <property type="entry name" value="NAD(P)-binding Rossmann-fold domains"/>
    <property type="match status" value="1"/>
</dbReference>
<comment type="caution">
    <text evidence="1">The sequence shown here is derived from an EMBL/GenBank/DDBJ whole genome shotgun (WGS) entry which is preliminary data.</text>
</comment>